<gene>
    <name evidence="1" type="ORF">CFK40_00970</name>
</gene>
<protein>
    <submittedName>
        <fullName evidence="1">Uncharacterized protein</fullName>
    </submittedName>
</protein>
<dbReference type="AlphaFoldDB" id="A0A221M7S5"/>
<accession>A0A221M7S5</accession>
<organism evidence="1 2">
    <name type="scientific">Virgibacillus necropolis</name>
    <dbReference type="NCBI Taxonomy" id="163877"/>
    <lineage>
        <taxon>Bacteria</taxon>
        <taxon>Bacillati</taxon>
        <taxon>Bacillota</taxon>
        <taxon>Bacilli</taxon>
        <taxon>Bacillales</taxon>
        <taxon>Bacillaceae</taxon>
        <taxon>Virgibacillus</taxon>
    </lineage>
</organism>
<dbReference type="EMBL" id="CP022437">
    <property type="protein sequence ID" value="ASN03684.1"/>
    <property type="molecule type" value="Genomic_DNA"/>
</dbReference>
<dbReference type="Proteomes" id="UP000204391">
    <property type="component" value="Chromosome"/>
</dbReference>
<sequence length="72" mass="8195">MALMSHFISMATNFTKTAFTNNEAEVGQPQSQTSFPQISYKRVPRLAFEAAWSEVFWRLTALGSRVQMLHSL</sequence>
<proteinExistence type="predicted"/>
<reference evidence="1 2" key="1">
    <citation type="journal article" date="2003" name="Int. J. Syst. Evol. Microbiol.">
        <title>Virgibacillus carmonensis sp. nov., Virgibacillus necropolis sp. nov. and Virgibacillus picturae sp. nov., three novel species isolated from deteriorated mural paintings, transfer of the species of the genus salibacillus to Virgibacillus, as Virgibacillus marismortui comb. nov. and Virgibacillus salexigens comb. nov., and emended description of the genus Virgibacillus.</title>
        <authorList>
            <person name="Heyrman J."/>
            <person name="Logan N.A."/>
            <person name="Busse H.J."/>
            <person name="Balcaen A."/>
            <person name="Lebbe L."/>
            <person name="Rodriguez-Diaz M."/>
            <person name="Swings J."/>
            <person name="De Vos P."/>
        </authorList>
    </citation>
    <scope>NUCLEOTIDE SEQUENCE [LARGE SCALE GENOMIC DNA]</scope>
    <source>
        <strain evidence="1 2">LMG 19488</strain>
    </source>
</reference>
<keyword evidence="2" id="KW-1185">Reference proteome</keyword>
<evidence type="ECO:0000313" key="1">
    <source>
        <dbReference type="EMBL" id="ASN03684.1"/>
    </source>
</evidence>
<evidence type="ECO:0000313" key="2">
    <source>
        <dbReference type="Proteomes" id="UP000204391"/>
    </source>
</evidence>
<name>A0A221M7S5_9BACI</name>
<dbReference type="KEGG" id="vne:CFK40_00970"/>